<comment type="caution">
    <text evidence="1">The sequence shown here is derived from an EMBL/GenBank/DDBJ whole genome shotgun (WGS) entry which is preliminary data.</text>
</comment>
<dbReference type="RefSeq" id="WP_214506255.1">
    <property type="nucleotide sequence ID" value="NZ_JAHEPS010000002.1"/>
</dbReference>
<evidence type="ECO:0000313" key="2">
    <source>
        <dbReference type="Proteomes" id="UP001195903"/>
    </source>
</evidence>
<sequence length="84" mass="9644">MMNQSVAVDQDRRGIAPGFRDHWETLTAEQKMSLYQLQTWGYRLLFVRNMPSGPLAIIAQDQEIATIDTEGTLNTHPDIHLRPH</sequence>
<evidence type="ECO:0000313" key="1">
    <source>
        <dbReference type="EMBL" id="MBT1444041.1"/>
    </source>
</evidence>
<evidence type="ECO:0008006" key="3">
    <source>
        <dbReference type="Google" id="ProtNLM"/>
    </source>
</evidence>
<dbReference type="Proteomes" id="UP001195903">
    <property type="component" value="Unassembled WGS sequence"/>
</dbReference>
<gene>
    <name evidence="1" type="ORF">KJI95_05830</name>
</gene>
<organism evidence="1 2">
    <name type="scientific">Shewanella jiangmenensis</name>
    <dbReference type="NCBI Taxonomy" id="2837387"/>
    <lineage>
        <taxon>Bacteria</taxon>
        <taxon>Pseudomonadati</taxon>
        <taxon>Pseudomonadota</taxon>
        <taxon>Gammaproteobacteria</taxon>
        <taxon>Alteromonadales</taxon>
        <taxon>Shewanellaceae</taxon>
        <taxon>Shewanella</taxon>
    </lineage>
</organism>
<keyword evidence="2" id="KW-1185">Reference proteome</keyword>
<name>A0ABS5V2J5_9GAMM</name>
<protein>
    <recommendedName>
        <fullName evidence="3">DUF4224 domain-containing protein</fullName>
    </recommendedName>
</protein>
<proteinExistence type="predicted"/>
<accession>A0ABS5V2J5</accession>
<dbReference type="EMBL" id="JAHEPS010000002">
    <property type="protein sequence ID" value="MBT1444041.1"/>
    <property type="molecule type" value="Genomic_DNA"/>
</dbReference>
<reference evidence="1 2" key="1">
    <citation type="submission" date="2021-05" db="EMBL/GenBank/DDBJ databases">
        <title>Shewanella sp. JM162201.</title>
        <authorList>
            <person name="Xu S."/>
            <person name="Li A."/>
        </authorList>
    </citation>
    <scope>NUCLEOTIDE SEQUENCE [LARGE SCALE GENOMIC DNA]</scope>
    <source>
        <strain evidence="1 2">JM162201</strain>
    </source>
</reference>